<dbReference type="InterPro" id="IPR000467">
    <property type="entry name" value="G_patch_dom"/>
</dbReference>
<evidence type="ECO:0000256" key="8">
    <source>
        <dbReference type="SAM" id="MobiDB-lite"/>
    </source>
</evidence>
<protein>
    <recommendedName>
        <fullName evidence="9">G-patch domain-containing protein</fullName>
    </recommendedName>
</protein>
<keyword evidence="7" id="KW-0175">Coiled coil</keyword>
<feature type="coiled-coil region" evidence="7">
    <location>
        <begin position="329"/>
        <end position="370"/>
    </location>
</feature>
<dbReference type="GO" id="GO:0003676">
    <property type="term" value="F:nucleic acid binding"/>
    <property type="evidence" value="ECO:0007669"/>
    <property type="project" value="InterPro"/>
</dbReference>
<sequence length="760" mass="86640">MSRRRQGLMEGSDSSEEEDTEHRASFNISDRDLEEEMQGFTGQRKRRKMTKEEAMLGVWADDDEDGSAPASPAQPGRPKFSSGINFTASRAESPLSRTQSPQSRNESPEPSNRPGLGGGASHSMAARNPSFQKASMTPPPVHKEFAKFASHGTGFGMKMLQKMGWQVGKGLGAEGEGIINPIETKQRPTRMGIAFKGFDERTKQHREEAVRKGEAASDEEMAEAPVKSKKRRDAWKKDALSPSEDRIAEPAKPRKSKVVYKTANEIINEAAITEPVPQKIIDMTGPAAREISSISQIRSQSPTMMETSTRLPELRHNLRLISDLSLSDLDHLTREKRLAEARAQNLEVEKQQLEQRIESDSTEMQRIEELKRIGLEIQAISKSALATGAFEQGDITALFGEHFKLLETQYSQEYKSFGLDSLVVSVWAPIMKYGCARWDVLSNPTWSADLVSRWRRLLPCNGENDGMQRSGDDYMDMDDGNHIRQRNGRRNVGNDATLLMTPYESMMFSIWLPKVRSAINNNWNPREPDPIIQLLEAWTPPVLPLFIYENIIDQLILPKLSKAVSDWDPRNDPVQIHTWIHPWLPSLKAWRLAPIFTSIRQKLSVVLRQWHPSDESALHILQPWKDVWDANPMEKLIIKSVLPKLTQVMRTEFIVNPREQNLEPFVWCLAWKDMMSPVLLGQLLEHEFFPKWLDVLYRWVTLDPKTINWDEVSQWYSWWKQVFASYGVDENPLVKAGFRQGLELMHRASSGEQVENPAKS</sequence>
<feature type="compositionally biased region" description="Basic and acidic residues" evidence="8">
    <location>
        <begin position="200"/>
        <end position="215"/>
    </location>
</feature>
<feature type="region of interest" description="Disordered" evidence="8">
    <location>
        <begin position="1"/>
        <end position="143"/>
    </location>
</feature>
<reference evidence="10" key="1">
    <citation type="submission" date="2020-12" db="EMBL/GenBank/DDBJ databases">
        <title>Metabolic potential, ecology and presence of endohyphal bacteria is reflected in genomic diversity of Mucoromycotina.</title>
        <authorList>
            <person name="Muszewska A."/>
            <person name="Okrasinska A."/>
            <person name="Steczkiewicz K."/>
            <person name="Drgas O."/>
            <person name="Orlowska M."/>
            <person name="Perlinska-Lenart U."/>
            <person name="Aleksandrzak-Piekarczyk T."/>
            <person name="Szatraj K."/>
            <person name="Zielenkiewicz U."/>
            <person name="Pilsyk S."/>
            <person name="Malc E."/>
            <person name="Mieczkowski P."/>
            <person name="Kruszewska J.S."/>
            <person name="Biernat P."/>
            <person name="Pawlowska J."/>
        </authorList>
    </citation>
    <scope>NUCLEOTIDE SEQUENCE</scope>
    <source>
        <strain evidence="10">WA0000067209</strain>
    </source>
</reference>
<evidence type="ECO:0000256" key="3">
    <source>
        <dbReference type="ARBA" id="ARBA00022664"/>
    </source>
</evidence>
<evidence type="ECO:0000313" key="11">
    <source>
        <dbReference type="Proteomes" id="UP000654370"/>
    </source>
</evidence>
<feature type="compositionally biased region" description="Basic and acidic residues" evidence="8">
    <location>
        <begin position="235"/>
        <end position="252"/>
    </location>
</feature>
<proteinExistence type="inferred from homology"/>
<dbReference type="Pfam" id="PF01585">
    <property type="entry name" value="G-patch"/>
    <property type="match status" value="1"/>
</dbReference>
<keyword evidence="5" id="KW-0508">mRNA splicing</keyword>
<dbReference type="InterPro" id="IPR022783">
    <property type="entry name" value="GCFC_dom"/>
</dbReference>
<feature type="compositionally biased region" description="Polar residues" evidence="8">
    <location>
        <begin position="82"/>
        <end position="110"/>
    </location>
</feature>
<dbReference type="Pfam" id="PF12457">
    <property type="entry name" value="TIP_N"/>
    <property type="match status" value="1"/>
</dbReference>
<dbReference type="InterPro" id="IPR045211">
    <property type="entry name" value="TFP11/STIP/Ntr1"/>
</dbReference>
<evidence type="ECO:0000256" key="1">
    <source>
        <dbReference type="ARBA" id="ARBA00004123"/>
    </source>
</evidence>
<evidence type="ECO:0000256" key="4">
    <source>
        <dbReference type="ARBA" id="ARBA00022728"/>
    </source>
</evidence>
<keyword evidence="4" id="KW-0747">Spliceosome</keyword>
<dbReference type="Proteomes" id="UP000654370">
    <property type="component" value="Unassembled WGS sequence"/>
</dbReference>
<dbReference type="PANTHER" id="PTHR23329:SF1">
    <property type="entry name" value="TUFTELIN-INTERACTING PROTEIN 11"/>
    <property type="match status" value="1"/>
</dbReference>
<feature type="region of interest" description="Disordered" evidence="8">
    <location>
        <begin position="200"/>
        <end position="255"/>
    </location>
</feature>
<evidence type="ECO:0000256" key="2">
    <source>
        <dbReference type="ARBA" id="ARBA00010900"/>
    </source>
</evidence>
<dbReference type="GO" id="GO:0071008">
    <property type="term" value="C:U2-type post-mRNA release spliceosomal complex"/>
    <property type="evidence" value="ECO:0007669"/>
    <property type="project" value="TreeGrafter"/>
</dbReference>
<dbReference type="OrthoDB" id="4822at2759"/>
<keyword evidence="3" id="KW-0507">mRNA processing</keyword>
<keyword evidence="11" id="KW-1185">Reference proteome</keyword>
<dbReference type="InterPro" id="IPR022159">
    <property type="entry name" value="STIP/TFIP11_N"/>
</dbReference>
<dbReference type="Pfam" id="PF07842">
    <property type="entry name" value="GCFC"/>
    <property type="match status" value="1"/>
</dbReference>
<dbReference type="SMART" id="SM00443">
    <property type="entry name" value="G_patch"/>
    <property type="match status" value="1"/>
</dbReference>
<dbReference type="EMBL" id="JAEPQZ010000001">
    <property type="protein sequence ID" value="KAG2186375.1"/>
    <property type="molecule type" value="Genomic_DNA"/>
</dbReference>
<evidence type="ECO:0000259" key="9">
    <source>
        <dbReference type="PROSITE" id="PS50174"/>
    </source>
</evidence>
<comment type="caution">
    <text evidence="10">The sequence shown here is derived from an EMBL/GenBank/DDBJ whole genome shotgun (WGS) entry which is preliminary data.</text>
</comment>
<gene>
    <name evidence="10" type="ORF">INT43_002813</name>
</gene>
<accession>A0A8H7Q6T4</accession>
<organism evidence="10 11">
    <name type="scientific">Mortierella isabellina</name>
    <name type="common">Filamentous fungus</name>
    <name type="synonym">Umbelopsis isabellina</name>
    <dbReference type="NCBI Taxonomy" id="91625"/>
    <lineage>
        <taxon>Eukaryota</taxon>
        <taxon>Fungi</taxon>
        <taxon>Fungi incertae sedis</taxon>
        <taxon>Mucoromycota</taxon>
        <taxon>Mucoromycotina</taxon>
        <taxon>Umbelopsidomycetes</taxon>
        <taxon>Umbelopsidales</taxon>
        <taxon>Umbelopsidaceae</taxon>
        <taxon>Umbelopsis</taxon>
    </lineage>
</organism>
<dbReference type="GO" id="GO:0000390">
    <property type="term" value="P:spliceosomal complex disassembly"/>
    <property type="evidence" value="ECO:0007669"/>
    <property type="project" value="InterPro"/>
</dbReference>
<name>A0A8H7Q6T4_MORIS</name>
<evidence type="ECO:0000256" key="7">
    <source>
        <dbReference type="SAM" id="Coils"/>
    </source>
</evidence>
<dbReference type="AlphaFoldDB" id="A0A8H7Q6T4"/>
<comment type="subcellular location">
    <subcellularLocation>
        <location evidence="1">Nucleus</location>
    </subcellularLocation>
</comment>
<evidence type="ECO:0000256" key="6">
    <source>
        <dbReference type="ARBA" id="ARBA00023242"/>
    </source>
</evidence>
<dbReference type="PROSITE" id="PS50174">
    <property type="entry name" value="G_PATCH"/>
    <property type="match status" value="1"/>
</dbReference>
<comment type="similarity">
    <text evidence="2">Belongs to the TFP11/STIP family.</text>
</comment>
<evidence type="ECO:0000313" key="10">
    <source>
        <dbReference type="EMBL" id="KAG2186375.1"/>
    </source>
</evidence>
<dbReference type="PANTHER" id="PTHR23329">
    <property type="entry name" value="TUFTELIN-INTERACTING PROTEIN 11-RELATED"/>
    <property type="match status" value="1"/>
</dbReference>
<feature type="domain" description="G-patch" evidence="9">
    <location>
        <begin position="152"/>
        <end position="198"/>
    </location>
</feature>
<keyword evidence="6" id="KW-0539">Nucleus</keyword>
<evidence type="ECO:0000256" key="5">
    <source>
        <dbReference type="ARBA" id="ARBA00023187"/>
    </source>
</evidence>